<reference evidence="5 6" key="1">
    <citation type="submission" date="2020-08" db="EMBL/GenBank/DDBJ databases">
        <title>Genomic Encyclopedia of Type Strains, Phase IV (KMG-IV): sequencing the most valuable type-strain genomes for metagenomic binning, comparative biology and taxonomic classification.</title>
        <authorList>
            <person name="Goeker M."/>
        </authorList>
    </citation>
    <scope>NUCLEOTIDE SEQUENCE [LARGE SCALE GENOMIC DNA]</scope>
    <source>
        <strain evidence="5 6">DSM 29514</strain>
    </source>
</reference>
<feature type="transmembrane region" description="Helical" evidence="3">
    <location>
        <begin position="35"/>
        <end position="62"/>
    </location>
</feature>
<dbReference type="PROSITE" id="PS50887">
    <property type="entry name" value="GGDEF"/>
    <property type="match status" value="1"/>
</dbReference>
<evidence type="ECO:0000256" key="3">
    <source>
        <dbReference type="SAM" id="Phobius"/>
    </source>
</evidence>
<dbReference type="InterPro" id="IPR000160">
    <property type="entry name" value="GGDEF_dom"/>
</dbReference>
<dbReference type="InterPro" id="IPR029787">
    <property type="entry name" value="Nucleotide_cyclase"/>
</dbReference>
<sequence length="381" mass="41013">MPLSHNPNLLQPRVPILNWIADMGSDISDEIRYRLCATLASSTLPALLGSLNSFCITLLAYARLQNTILLYIALCDLIFGVMRVCATNVSWLRTVAADLVVVSGIGWATMMAATMVVVGFSDDTPMLIIVVASGLGSCAGIIARNYAAPRLALAQVIVIDASFKIPFCIHHPEFIPLILLQGAGFIGVAIWIMRQQRETTVRAIAGQIESRTQSLQDPLTGLLNRRGFAEKAQSMRQTSSTKALLYLDLDGFKQVNDRFGHGVGDEILRQAARRLSICLPNASICRMGGDEFIVLADCHSRQEAAVIGARIIQTISLPTVTSAGQASVGVSIGISLFDPMEVDLERAMVEADEALYRAKRAGRGCALLHDPAMSGASKAMA</sequence>
<dbReference type="CDD" id="cd01949">
    <property type="entry name" value="GGDEF"/>
    <property type="match status" value="1"/>
</dbReference>
<dbReference type="InterPro" id="IPR050469">
    <property type="entry name" value="Diguanylate_Cyclase"/>
</dbReference>
<dbReference type="PANTHER" id="PTHR45138">
    <property type="entry name" value="REGULATORY COMPONENTS OF SENSORY TRANSDUCTION SYSTEM"/>
    <property type="match status" value="1"/>
</dbReference>
<feature type="domain" description="GGDEF" evidence="4">
    <location>
        <begin position="240"/>
        <end position="371"/>
    </location>
</feature>
<dbReference type="InterPro" id="IPR043128">
    <property type="entry name" value="Rev_trsase/Diguanyl_cyclase"/>
</dbReference>
<keyword evidence="6" id="KW-1185">Reference proteome</keyword>
<dbReference type="SMART" id="SM00267">
    <property type="entry name" value="GGDEF"/>
    <property type="match status" value="1"/>
</dbReference>
<feature type="transmembrane region" description="Helical" evidence="3">
    <location>
        <begin position="98"/>
        <end position="120"/>
    </location>
</feature>
<evidence type="ECO:0000259" key="4">
    <source>
        <dbReference type="PROSITE" id="PS50887"/>
    </source>
</evidence>
<comment type="caution">
    <text evidence="5">The sequence shown here is derived from an EMBL/GenBank/DDBJ whole genome shotgun (WGS) entry which is preliminary data.</text>
</comment>
<feature type="transmembrane region" description="Helical" evidence="3">
    <location>
        <begin position="68"/>
        <end position="86"/>
    </location>
</feature>
<gene>
    <name evidence="5" type="ORF">GGQ72_000110</name>
</gene>
<keyword evidence="3" id="KW-0472">Membrane</keyword>
<dbReference type="EMBL" id="JACIEC010000001">
    <property type="protein sequence ID" value="MBB4141611.1"/>
    <property type="molecule type" value="Genomic_DNA"/>
</dbReference>
<keyword evidence="3" id="KW-0812">Transmembrane</keyword>
<accession>A0A7W6LEM6</accession>
<feature type="transmembrane region" description="Helical" evidence="3">
    <location>
        <begin position="174"/>
        <end position="193"/>
    </location>
</feature>
<dbReference type="NCBIfam" id="TIGR00254">
    <property type="entry name" value="GGDEF"/>
    <property type="match status" value="1"/>
</dbReference>
<evidence type="ECO:0000256" key="2">
    <source>
        <dbReference type="ARBA" id="ARBA00034247"/>
    </source>
</evidence>
<dbReference type="AlphaFoldDB" id="A0A7W6LEM6"/>
<dbReference type="GO" id="GO:0052621">
    <property type="term" value="F:diguanylate cyclase activity"/>
    <property type="evidence" value="ECO:0007669"/>
    <property type="project" value="UniProtKB-EC"/>
</dbReference>
<evidence type="ECO:0000313" key="5">
    <source>
        <dbReference type="EMBL" id="MBB4141611.1"/>
    </source>
</evidence>
<dbReference type="EC" id="2.7.7.65" evidence="1"/>
<proteinExistence type="predicted"/>
<evidence type="ECO:0000256" key="1">
    <source>
        <dbReference type="ARBA" id="ARBA00012528"/>
    </source>
</evidence>
<dbReference type="RefSeq" id="WP_062553951.1">
    <property type="nucleotide sequence ID" value="NZ_CP049250.1"/>
</dbReference>
<name>A0A7W6LEM6_9HYPH</name>
<dbReference type="Pfam" id="PF00990">
    <property type="entry name" value="GGDEF"/>
    <property type="match status" value="1"/>
</dbReference>
<comment type="catalytic activity">
    <reaction evidence="2">
        <text>2 GTP = 3',3'-c-di-GMP + 2 diphosphate</text>
        <dbReference type="Rhea" id="RHEA:24898"/>
        <dbReference type="ChEBI" id="CHEBI:33019"/>
        <dbReference type="ChEBI" id="CHEBI:37565"/>
        <dbReference type="ChEBI" id="CHEBI:58805"/>
        <dbReference type="EC" id="2.7.7.65"/>
    </reaction>
</comment>
<dbReference type="SUPFAM" id="SSF55073">
    <property type="entry name" value="Nucleotide cyclase"/>
    <property type="match status" value="1"/>
</dbReference>
<dbReference type="Gene3D" id="3.30.70.270">
    <property type="match status" value="1"/>
</dbReference>
<dbReference type="PANTHER" id="PTHR45138:SF9">
    <property type="entry name" value="DIGUANYLATE CYCLASE DGCM-RELATED"/>
    <property type="match status" value="1"/>
</dbReference>
<dbReference type="Proteomes" id="UP000519897">
    <property type="component" value="Unassembled WGS sequence"/>
</dbReference>
<keyword evidence="3" id="KW-1133">Transmembrane helix</keyword>
<protein>
    <recommendedName>
        <fullName evidence="1">diguanylate cyclase</fullName>
        <ecNumber evidence="1">2.7.7.65</ecNumber>
    </recommendedName>
</protein>
<organism evidence="5 6">
    <name type="scientific">Rhizobium rhizoryzae</name>
    <dbReference type="NCBI Taxonomy" id="451876"/>
    <lineage>
        <taxon>Bacteria</taxon>
        <taxon>Pseudomonadati</taxon>
        <taxon>Pseudomonadota</taxon>
        <taxon>Alphaproteobacteria</taxon>
        <taxon>Hyphomicrobiales</taxon>
        <taxon>Rhizobiaceae</taxon>
        <taxon>Rhizobium/Agrobacterium group</taxon>
        <taxon>Rhizobium</taxon>
    </lineage>
</organism>
<evidence type="ECO:0000313" key="6">
    <source>
        <dbReference type="Proteomes" id="UP000519897"/>
    </source>
</evidence>
<feature type="transmembrane region" description="Helical" evidence="3">
    <location>
        <begin position="126"/>
        <end position="143"/>
    </location>
</feature>